<dbReference type="AlphaFoldDB" id="A0A074Y4V7"/>
<dbReference type="RefSeq" id="XP_013341441.1">
    <property type="nucleotide sequence ID" value="XM_013485987.1"/>
</dbReference>
<dbReference type="Proteomes" id="UP000030641">
    <property type="component" value="Unassembled WGS sequence"/>
</dbReference>
<keyword evidence="3" id="KW-1185">Reference proteome</keyword>
<dbReference type="GeneID" id="25365503"/>
<keyword evidence="1" id="KW-0472">Membrane</keyword>
<keyword evidence="1" id="KW-1133">Transmembrane helix</keyword>
<accession>A0A074Y4V7</accession>
<dbReference type="EMBL" id="KL584768">
    <property type="protein sequence ID" value="KEQ92823.1"/>
    <property type="molecule type" value="Genomic_DNA"/>
</dbReference>
<gene>
    <name evidence="2" type="ORF">AUEXF2481DRAFT_361950</name>
</gene>
<evidence type="ECO:0000256" key="1">
    <source>
        <dbReference type="SAM" id="Phobius"/>
    </source>
</evidence>
<dbReference type="InParanoid" id="A0A074Y4V7"/>
<organism evidence="2 3">
    <name type="scientific">Aureobasidium subglaciale (strain EXF-2481)</name>
    <name type="common">Aureobasidium pullulans var. subglaciale</name>
    <dbReference type="NCBI Taxonomy" id="1043005"/>
    <lineage>
        <taxon>Eukaryota</taxon>
        <taxon>Fungi</taxon>
        <taxon>Dikarya</taxon>
        <taxon>Ascomycota</taxon>
        <taxon>Pezizomycotina</taxon>
        <taxon>Dothideomycetes</taxon>
        <taxon>Dothideomycetidae</taxon>
        <taxon>Dothideales</taxon>
        <taxon>Saccotheciaceae</taxon>
        <taxon>Aureobasidium</taxon>
    </lineage>
</organism>
<protein>
    <submittedName>
        <fullName evidence="2">Uncharacterized protein</fullName>
    </submittedName>
</protein>
<feature type="transmembrane region" description="Helical" evidence="1">
    <location>
        <begin position="68"/>
        <end position="90"/>
    </location>
</feature>
<reference evidence="2 3" key="1">
    <citation type="journal article" date="2014" name="BMC Genomics">
        <title>Genome sequencing of four Aureobasidium pullulans varieties: biotechnological potential, stress tolerance, and description of new species.</title>
        <authorList>
            <person name="Gostin Ar C."/>
            <person name="Ohm R.A."/>
            <person name="Kogej T."/>
            <person name="Sonjak S."/>
            <person name="Turk M."/>
            <person name="Zajc J."/>
            <person name="Zalar P."/>
            <person name="Grube M."/>
            <person name="Sun H."/>
            <person name="Han J."/>
            <person name="Sharma A."/>
            <person name="Chiniquy J."/>
            <person name="Ngan C.Y."/>
            <person name="Lipzen A."/>
            <person name="Barry K."/>
            <person name="Grigoriev I.V."/>
            <person name="Gunde-Cimerman N."/>
        </authorList>
    </citation>
    <scope>NUCLEOTIDE SEQUENCE [LARGE SCALE GENOMIC DNA]</scope>
    <source>
        <strain evidence="2 3">EXF-2481</strain>
    </source>
</reference>
<dbReference type="HOGENOM" id="CLU_1578207_0_0_1"/>
<sequence>MAELNVEHDSRQESKEMLKTSIGGGVELGRLHREPYHLAAAGAMLQAVGATSFSSALCADAPSRILLIAQRTVIVSALLIYLIGVAAVIHDVRLGRVRWPMMFFKALAYAHTSSVICSWYIEAPADWRVLGAAMPGTAFAVADGLVLDRRFDENKFIEPSLPFHSTNAP</sequence>
<proteinExistence type="predicted"/>
<keyword evidence="1" id="KW-0812">Transmembrane</keyword>
<name>A0A074Y4V7_AURSE</name>
<evidence type="ECO:0000313" key="3">
    <source>
        <dbReference type="Proteomes" id="UP000030641"/>
    </source>
</evidence>
<evidence type="ECO:0000313" key="2">
    <source>
        <dbReference type="EMBL" id="KEQ92823.1"/>
    </source>
</evidence>